<protein>
    <submittedName>
        <fullName evidence="1">Bacterial antitoxin YdaS</fullName>
    </submittedName>
</protein>
<evidence type="ECO:0000313" key="1">
    <source>
        <dbReference type="EMBL" id="CAB5214110.1"/>
    </source>
</evidence>
<dbReference type="InterPro" id="IPR031856">
    <property type="entry name" value="YdaS_toxin-like"/>
</dbReference>
<reference evidence="1" key="1">
    <citation type="submission" date="2020-05" db="EMBL/GenBank/DDBJ databases">
        <authorList>
            <person name="Chiriac C."/>
            <person name="Salcher M."/>
            <person name="Ghai R."/>
            <person name="Kavagutti S V."/>
        </authorList>
    </citation>
    <scope>NUCLEOTIDE SEQUENCE</scope>
</reference>
<dbReference type="SUPFAM" id="SSF47413">
    <property type="entry name" value="lambda repressor-like DNA-binding domains"/>
    <property type="match status" value="1"/>
</dbReference>
<gene>
    <name evidence="1" type="ORF">UFOVP193_20</name>
</gene>
<dbReference type="EMBL" id="LR798240">
    <property type="protein sequence ID" value="CAB5214110.1"/>
    <property type="molecule type" value="Genomic_DNA"/>
</dbReference>
<accession>A0A6J7WJT0</accession>
<dbReference type="InterPro" id="IPR010982">
    <property type="entry name" value="Lambda_DNA-bd_dom_sf"/>
</dbReference>
<organism evidence="1">
    <name type="scientific">uncultured Caudovirales phage</name>
    <dbReference type="NCBI Taxonomy" id="2100421"/>
    <lineage>
        <taxon>Viruses</taxon>
        <taxon>Duplodnaviria</taxon>
        <taxon>Heunggongvirae</taxon>
        <taxon>Uroviricota</taxon>
        <taxon>Caudoviricetes</taxon>
        <taxon>Peduoviridae</taxon>
        <taxon>Maltschvirus</taxon>
        <taxon>Maltschvirus maltsch</taxon>
    </lineage>
</organism>
<sequence length="65" mass="7609">MKPLDLIRIEFGGIKELADKLGLTPNTVYLWGVNRVPLKYLARIEELSNLRLTREQLRPDLFKKD</sequence>
<dbReference type="Pfam" id="PF15943">
    <property type="entry name" value="YdaS_toxin"/>
    <property type="match status" value="1"/>
</dbReference>
<name>A0A6J7WJT0_9CAUD</name>
<dbReference type="GO" id="GO:0003677">
    <property type="term" value="F:DNA binding"/>
    <property type="evidence" value="ECO:0007669"/>
    <property type="project" value="InterPro"/>
</dbReference>
<dbReference type="Gene3D" id="1.10.260.40">
    <property type="entry name" value="lambda repressor-like DNA-binding domains"/>
    <property type="match status" value="1"/>
</dbReference>
<proteinExistence type="predicted"/>